<feature type="compositionally biased region" description="Pro residues" evidence="1">
    <location>
        <begin position="94"/>
        <end position="105"/>
    </location>
</feature>
<protein>
    <submittedName>
        <fullName evidence="2">Uncharacterized protein</fullName>
    </submittedName>
</protein>
<name>A0A371HAG7_MUCPR</name>
<evidence type="ECO:0000313" key="3">
    <source>
        <dbReference type="Proteomes" id="UP000257109"/>
    </source>
</evidence>
<organism evidence="2 3">
    <name type="scientific">Mucuna pruriens</name>
    <name type="common">Velvet bean</name>
    <name type="synonym">Dolichos pruriens</name>
    <dbReference type="NCBI Taxonomy" id="157652"/>
    <lineage>
        <taxon>Eukaryota</taxon>
        <taxon>Viridiplantae</taxon>
        <taxon>Streptophyta</taxon>
        <taxon>Embryophyta</taxon>
        <taxon>Tracheophyta</taxon>
        <taxon>Spermatophyta</taxon>
        <taxon>Magnoliopsida</taxon>
        <taxon>eudicotyledons</taxon>
        <taxon>Gunneridae</taxon>
        <taxon>Pentapetalae</taxon>
        <taxon>rosids</taxon>
        <taxon>fabids</taxon>
        <taxon>Fabales</taxon>
        <taxon>Fabaceae</taxon>
        <taxon>Papilionoideae</taxon>
        <taxon>50 kb inversion clade</taxon>
        <taxon>NPAAA clade</taxon>
        <taxon>indigoferoid/millettioid clade</taxon>
        <taxon>Phaseoleae</taxon>
        <taxon>Mucuna</taxon>
    </lineage>
</organism>
<dbReference type="PANTHER" id="PTHR32108:SF9">
    <property type="entry name" value="REVERSE TRANSCRIPTASE RNASE H-LIKE DOMAIN-CONTAINING PROTEIN"/>
    <property type="match status" value="1"/>
</dbReference>
<evidence type="ECO:0000256" key="1">
    <source>
        <dbReference type="SAM" id="MobiDB-lite"/>
    </source>
</evidence>
<proteinExistence type="predicted"/>
<sequence length="256" mass="28350">MFIYTLPSPYYDKVVGNIASNFANLVVVGERIELGIRRRKFSQESNNSGFAMNPASEKKKGEANVALVELGKANAPSNLSQIHVGSRSAATYTNPPPSPYVPPYQPRADTRAATNSRPAQQGTRRPPRTLAPIPMPYKQVEIIHLKPLEPPYPRSDNPNARCDYHGGAIGHATKMYWSLKHKVQDLLDGGLLGFQDQEPNVQNNPLPTHKGMVVNTISHENKDEAEGGNKTEREEGAARCTTNSTNWWRKEPIRAS</sequence>
<dbReference type="PANTHER" id="PTHR32108">
    <property type="entry name" value="DNA-DIRECTED RNA POLYMERASE SUBUNIT ALPHA"/>
    <property type="match status" value="1"/>
</dbReference>
<feature type="region of interest" description="Disordered" evidence="1">
    <location>
        <begin position="219"/>
        <end position="256"/>
    </location>
</feature>
<feature type="region of interest" description="Disordered" evidence="1">
    <location>
        <begin position="87"/>
        <end position="132"/>
    </location>
</feature>
<reference evidence="2" key="1">
    <citation type="submission" date="2018-05" db="EMBL/GenBank/DDBJ databases">
        <title>Draft genome of Mucuna pruriens seed.</title>
        <authorList>
            <person name="Nnadi N.E."/>
            <person name="Vos R."/>
            <person name="Hasami M.H."/>
            <person name="Devisetty U.K."/>
            <person name="Aguiy J.C."/>
        </authorList>
    </citation>
    <scope>NUCLEOTIDE SEQUENCE [LARGE SCALE GENOMIC DNA]</scope>
    <source>
        <strain evidence="2">JCA_2017</strain>
    </source>
</reference>
<keyword evidence="3" id="KW-1185">Reference proteome</keyword>
<feature type="compositionally biased region" description="Basic and acidic residues" evidence="1">
    <location>
        <begin position="219"/>
        <end position="237"/>
    </location>
</feature>
<dbReference type="OrthoDB" id="1724165at2759"/>
<feature type="non-terminal residue" evidence="2">
    <location>
        <position position="1"/>
    </location>
</feature>
<dbReference type="EMBL" id="QJKJ01003144">
    <property type="protein sequence ID" value="RDX99759.1"/>
    <property type="molecule type" value="Genomic_DNA"/>
</dbReference>
<feature type="compositionally biased region" description="Polar residues" evidence="1">
    <location>
        <begin position="112"/>
        <end position="123"/>
    </location>
</feature>
<accession>A0A371HAG7</accession>
<comment type="caution">
    <text evidence="2">The sequence shown here is derived from an EMBL/GenBank/DDBJ whole genome shotgun (WGS) entry which is preliminary data.</text>
</comment>
<dbReference type="Proteomes" id="UP000257109">
    <property type="component" value="Unassembled WGS sequence"/>
</dbReference>
<dbReference type="AlphaFoldDB" id="A0A371HAG7"/>
<gene>
    <name evidence="2" type="ORF">CR513_17153</name>
</gene>
<evidence type="ECO:0000313" key="2">
    <source>
        <dbReference type="EMBL" id="RDX99759.1"/>
    </source>
</evidence>